<evidence type="ECO:0000259" key="7">
    <source>
        <dbReference type="Pfam" id="PF25954"/>
    </source>
</evidence>
<reference evidence="9" key="1">
    <citation type="submission" date="2016-11" db="EMBL/GenBank/DDBJ databases">
        <authorList>
            <person name="Varghese N."/>
            <person name="Submissions S."/>
        </authorList>
    </citation>
    <scope>NUCLEOTIDE SEQUENCE [LARGE SCALE GENOMIC DNA]</scope>
    <source>
        <strain evidence="9">DSM 17456</strain>
    </source>
</reference>
<dbReference type="Pfam" id="PF11827">
    <property type="entry name" value="DUF3347"/>
    <property type="match status" value="1"/>
</dbReference>
<dbReference type="Pfam" id="PF19335">
    <property type="entry name" value="HMBD"/>
    <property type="match status" value="1"/>
</dbReference>
<accession>A0A1N6DXN8</accession>
<dbReference type="GO" id="GO:0022857">
    <property type="term" value="F:transmembrane transporter activity"/>
    <property type="evidence" value="ECO:0007669"/>
    <property type="project" value="InterPro"/>
</dbReference>
<dbReference type="InterPro" id="IPR058790">
    <property type="entry name" value="BSH_CusB"/>
</dbReference>
<dbReference type="GO" id="GO:0030288">
    <property type="term" value="C:outer membrane-bounded periplasmic space"/>
    <property type="evidence" value="ECO:0007669"/>
    <property type="project" value="TreeGrafter"/>
</dbReference>
<feature type="domain" description="CusB-like beta-barrel" evidence="7">
    <location>
        <begin position="276"/>
        <end position="347"/>
    </location>
</feature>
<dbReference type="AlphaFoldDB" id="A0A1N6DXN8"/>
<protein>
    <submittedName>
        <fullName evidence="8">Membrane fusion protein, Cu(I)/Ag(I) efflux system</fullName>
    </submittedName>
</protein>
<evidence type="ECO:0000313" key="9">
    <source>
        <dbReference type="Proteomes" id="UP000184694"/>
    </source>
</evidence>
<organism evidence="8 9">
    <name type="scientific">Halodesulfovibrio marinisediminis DSM 17456</name>
    <dbReference type="NCBI Taxonomy" id="1121457"/>
    <lineage>
        <taxon>Bacteria</taxon>
        <taxon>Pseudomonadati</taxon>
        <taxon>Thermodesulfobacteriota</taxon>
        <taxon>Desulfovibrionia</taxon>
        <taxon>Desulfovibrionales</taxon>
        <taxon>Desulfovibrionaceae</taxon>
        <taxon>Halodesulfovibrio</taxon>
    </lineage>
</organism>
<keyword evidence="9" id="KW-1185">Reference proteome</keyword>
<dbReference type="GO" id="GO:0016020">
    <property type="term" value="C:membrane"/>
    <property type="evidence" value="ECO:0007669"/>
    <property type="project" value="InterPro"/>
</dbReference>
<dbReference type="SUPFAM" id="SSF111369">
    <property type="entry name" value="HlyD-like secretion proteins"/>
    <property type="match status" value="1"/>
</dbReference>
<dbReference type="Gene3D" id="2.40.30.170">
    <property type="match status" value="1"/>
</dbReference>
<evidence type="ECO:0000256" key="1">
    <source>
        <dbReference type="ARBA" id="ARBA00009477"/>
    </source>
</evidence>
<comment type="similarity">
    <text evidence="1">Belongs to the membrane fusion protein (MFP) (TC 8.A.1) family.</text>
</comment>
<dbReference type="Proteomes" id="UP000184694">
    <property type="component" value="Unassembled WGS sequence"/>
</dbReference>
<dbReference type="Gene3D" id="2.40.420.20">
    <property type="match status" value="1"/>
</dbReference>
<feature type="domain" description="Heavy metal binding" evidence="5">
    <location>
        <begin position="59"/>
        <end position="85"/>
    </location>
</feature>
<dbReference type="NCBIfam" id="TIGR01730">
    <property type="entry name" value="RND_mfp"/>
    <property type="match status" value="1"/>
</dbReference>
<dbReference type="GO" id="GO:0060003">
    <property type="term" value="P:copper ion export"/>
    <property type="evidence" value="ECO:0007669"/>
    <property type="project" value="TreeGrafter"/>
</dbReference>
<dbReference type="InterPro" id="IPR006143">
    <property type="entry name" value="RND_pump_MFP"/>
</dbReference>
<dbReference type="Pfam" id="PF25954">
    <property type="entry name" value="Beta-barrel_RND_2"/>
    <property type="match status" value="1"/>
</dbReference>
<evidence type="ECO:0000259" key="4">
    <source>
        <dbReference type="Pfam" id="PF11827"/>
    </source>
</evidence>
<proteinExistence type="inferred from homology"/>
<dbReference type="STRING" id="1121457.SAMN02745161_0559"/>
<dbReference type="PANTHER" id="PTHR30097">
    <property type="entry name" value="CATION EFFLUX SYSTEM PROTEIN CUSB"/>
    <property type="match status" value="1"/>
</dbReference>
<evidence type="ECO:0000256" key="2">
    <source>
        <dbReference type="ARBA" id="ARBA00022448"/>
    </source>
</evidence>
<dbReference type="GO" id="GO:0015679">
    <property type="term" value="P:plasma membrane copper ion transport"/>
    <property type="evidence" value="ECO:0007669"/>
    <property type="project" value="TreeGrafter"/>
</dbReference>
<dbReference type="InterPro" id="IPR021782">
    <property type="entry name" value="DUF3347"/>
</dbReference>
<dbReference type="FunFam" id="2.40.30.170:FF:000010">
    <property type="entry name" value="Efflux RND transporter periplasmic adaptor subunit"/>
    <property type="match status" value="1"/>
</dbReference>
<name>A0A1N6DXN8_9BACT</name>
<dbReference type="InterPro" id="IPR045800">
    <property type="entry name" value="HMBD"/>
</dbReference>
<dbReference type="PANTHER" id="PTHR30097:SF15">
    <property type="entry name" value="CATION EFFLUX SYSTEM PROTEIN CUSB"/>
    <property type="match status" value="1"/>
</dbReference>
<feature type="compositionally biased region" description="Basic and acidic residues" evidence="3">
    <location>
        <begin position="445"/>
        <end position="455"/>
    </location>
</feature>
<dbReference type="GO" id="GO:0046914">
    <property type="term" value="F:transition metal ion binding"/>
    <property type="evidence" value="ECO:0007669"/>
    <property type="project" value="TreeGrafter"/>
</dbReference>
<keyword evidence="2" id="KW-0813">Transport</keyword>
<dbReference type="Pfam" id="PF25919">
    <property type="entry name" value="BSH_CusB"/>
    <property type="match status" value="1"/>
</dbReference>
<dbReference type="InterPro" id="IPR058792">
    <property type="entry name" value="Beta-barrel_RND_2"/>
</dbReference>
<dbReference type="RefSeq" id="WP_074215422.1">
    <property type="nucleotide sequence ID" value="NZ_FSRG01000003.1"/>
</dbReference>
<feature type="region of interest" description="Disordered" evidence="3">
    <location>
        <begin position="436"/>
        <end position="455"/>
    </location>
</feature>
<dbReference type="InterPro" id="IPR051909">
    <property type="entry name" value="MFP_Cation_Efflux"/>
</dbReference>
<gene>
    <name evidence="8" type="ORF">SAMN02745161_0559</name>
</gene>
<evidence type="ECO:0000259" key="6">
    <source>
        <dbReference type="Pfam" id="PF25919"/>
    </source>
</evidence>
<dbReference type="EMBL" id="FSRG01000003">
    <property type="protein sequence ID" value="SIN75540.1"/>
    <property type="molecule type" value="Genomic_DNA"/>
</dbReference>
<feature type="domain" description="DUF3347" evidence="4">
    <location>
        <begin position="587"/>
        <end position="673"/>
    </location>
</feature>
<evidence type="ECO:0000256" key="3">
    <source>
        <dbReference type="SAM" id="MobiDB-lite"/>
    </source>
</evidence>
<feature type="domain" description="CusB-like barrel-sandwich hybrid" evidence="6">
    <location>
        <begin position="140"/>
        <end position="271"/>
    </location>
</feature>
<evidence type="ECO:0000313" key="8">
    <source>
        <dbReference type="EMBL" id="SIN75540.1"/>
    </source>
</evidence>
<sequence>MQLPRGIGKIVFGAAAIALAGGIWASGLLVSTDDDTTKVAQIETAKQISDEGQAEGKVVWTCSMHPQIQLPQPGKCPLCFMDLIKLEIDANTAATESYRQIELDTNARKLAEVEVTPVTRKSVTAGRRMVGKVDYDESRVETISAWTAGRIDRLLIAKTGSVVRKGQPMAVIYSPELYSAQAELIQATAAKVKLSSQSSSLIRKSVENNISAAKEKLRLLGLSEGQIAAIANQKTPSKNLTVYAPQAGIVIRKDVVEGAYVKAGQPLYSIADLSAVWVVLDAYETDLPWIKEGDDAVFTAEAFPGEQFTGRIVYIDPTVNQKTRTVAVRIEVANTQGKLKPGMFVQALQRKAVSGDEAPLVIPTSAPLITGKRAIVYVQNPEKEGVYVGREIVLGAKTNNTYVVKSGLEEGELVVSKGAFKLDSALQIKAKPSMMSDTEGVHMSSGHDAHEGHSSDHLGAPSILVSKLYFMNKDFEALQSALQQRDNARAQALFAKIGKKLSSIETWMLEGEAMLAWKEHGMLLANDCVLGAEAETFKRQHELFALAHAHYTALKRAFGVQDAAKSLTPSLKAPEKFKIQICSALIAYTEVAEALSQDNAEGARVALKGFSAALNSVSDAGLSEKASKFWADKKRLMTSGIAEMRNASDIEGIRKGFFTISNGLLDVAKKMGISLSGDVYEMHCPMAFDNKGATWLQQDESIRNPYFGSKMFNCGEVKKQLAVD</sequence>
<evidence type="ECO:0000259" key="5">
    <source>
        <dbReference type="Pfam" id="PF19335"/>
    </source>
</evidence>